<dbReference type="PANTHER" id="PTHR43691:SF8">
    <property type="entry name" value="URIDINE PHOSPHORYLASE 2"/>
    <property type="match status" value="1"/>
</dbReference>
<evidence type="ECO:0000313" key="1">
    <source>
        <dbReference type="Proteomes" id="UP001165780"/>
    </source>
</evidence>
<dbReference type="InterPro" id="IPR035994">
    <property type="entry name" value="Nucleoside_phosphorylase_sf"/>
</dbReference>
<dbReference type="Proteomes" id="UP001165780">
    <property type="component" value="Unplaced"/>
</dbReference>
<reference evidence="2" key="1">
    <citation type="submission" date="2025-08" db="UniProtKB">
        <authorList>
            <consortium name="RefSeq"/>
        </authorList>
    </citation>
    <scope>IDENTIFICATION</scope>
    <source>
        <tissue evidence="2">Whole blood</tissue>
    </source>
</reference>
<dbReference type="Gene3D" id="3.40.50.1580">
    <property type="entry name" value="Nucleoside phosphorylase domain"/>
    <property type="match status" value="2"/>
</dbReference>
<evidence type="ECO:0000313" key="2">
    <source>
        <dbReference type="RefSeq" id="XP_053757874.1"/>
    </source>
</evidence>
<keyword evidence="1" id="KW-1185">Reference proteome</keyword>
<dbReference type="GeneID" id="109269529"/>
<dbReference type="PANTHER" id="PTHR43691">
    <property type="entry name" value="URIDINE PHOSPHORYLASE"/>
    <property type="match status" value="1"/>
</dbReference>
<dbReference type="CTD" id="151531"/>
<gene>
    <name evidence="2" type="primary">UPP2</name>
</gene>
<organism evidence="1 2">
    <name type="scientific">Panthera pardus</name>
    <name type="common">Leopard</name>
    <name type="synonym">Felis pardus</name>
    <dbReference type="NCBI Taxonomy" id="9691"/>
    <lineage>
        <taxon>Eukaryota</taxon>
        <taxon>Metazoa</taxon>
        <taxon>Chordata</taxon>
        <taxon>Craniata</taxon>
        <taxon>Vertebrata</taxon>
        <taxon>Euteleostomi</taxon>
        <taxon>Mammalia</taxon>
        <taxon>Eutheria</taxon>
        <taxon>Laurasiatheria</taxon>
        <taxon>Carnivora</taxon>
        <taxon>Feliformia</taxon>
        <taxon>Felidae</taxon>
        <taxon>Pantherinae</taxon>
        <taxon>Panthera</taxon>
    </lineage>
</organism>
<protein>
    <submittedName>
        <fullName evidence="2">Uridine phosphorylase 2</fullName>
    </submittedName>
</protein>
<dbReference type="GO" id="GO:0006218">
    <property type="term" value="P:uridine catabolic process"/>
    <property type="evidence" value="ECO:0007669"/>
    <property type="project" value="TreeGrafter"/>
</dbReference>
<dbReference type="GO" id="GO:0004850">
    <property type="term" value="F:uridine phosphorylase activity"/>
    <property type="evidence" value="ECO:0007669"/>
    <property type="project" value="TreeGrafter"/>
</dbReference>
<name>A0A9W2VGX9_PANPR</name>
<dbReference type="AlphaFoldDB" id="A0A9W2VGX9"/>
<sequence>MEIGVVVMMYSDVALPMRRIHGIGIPSIFIMRMLHELIKLLHHARCCDVTIIRTGTSGRIGQGLLDGALWSFPRGEKFDCLKRAYKAGIRNTETESAVSLATRRNCDLKEHEQGRVRDRVGQRI</sequence>
<dbReference type="GO" id="GO:0005829">
    <property type="term" value="C:cytosol"/>
    <property type="evidence" value="ECO:0007669"/>
    <property type="project" value="TreeGrafter"/>
</dbReference>
<accession>A0A9W2VGX9</accession>
<dbReference type="RefSeq" id="XP_053757874.1">
    <property type="nucleotide sequence ID" value="XM_053901899.1"/>
</dbReference>
<proteinExistence type="predicted"/>